<dbReference type="KEGG" id="parq:DSM112329_03560"/>
<sequence>MSQPVKLATRLLADGLGEPAPDGTAEYYIGNR</sequence>
<name>A0AAU7AYE5_9ACTN</name>
<reference evidence="1" key="1">
    <citation type="submission" date="2022-12" db="EMBL/GenBank/DDBJ databases">
        <title>Paraconexibacter alkalitolerans sp. nov. and Baekduia alba sp. nov., isolated from soil and emended description of the genera Paraconexibacter (Chun et al., 2020) and Baekduia (An et al., 2020).</title>
        <authorList>
            <person name="Vieira S."/>
            <person name="Huber K.J."/>
            <person name="Geppert A."/>
            <person name="Wolf J."/>
            <person name="Neumann-Schaal M."/>
            <person name="Muesken M."/>
            <person name="Overmann J."/>
        </authorList>
    </citation>
    <scope>NUCLEOTIDE SEQUENCE</scope>
    <source>
        <strain evidence="1">AEG42_29</strain>
    </source>
</reference>
<dbReference type="AlphaFoldDB" id="A0AAU7AYE5"/>
<evidence type="ECO:0000313" key="1">
    <source>
        <dbReference type="EMBL" id="XAY06683.1"/>
    </source>
</evidence>
<dbReference type="EMBL" id="CP114014">
    <property type="protein sequence ID" value="XAY06683.1"/>
    <property type="molecule type" value="Genomic_DNA"/>
</dbReference>
<organism evidence="1">
    <name type="scientific">Paraconexibacter sp. AEG42_29</name>
    <dbReference type="NCBI Taxonomy" id="2997339"/>
    <lineage>
        <taxon>Bacteria</taxon>
        <taxon>Bacillati</taxon>
        <taxon>Actinomycetota</taxon>
        <taxon>Thermoleophilia</taxon>
        <taxon>Solirubrobacterales</taxon>
        <taxon>Paraconexibacteraceae</taxon>
        <taxon>Paraconexibacter</taxon>
    </lineage>
</organism>
<gene>
    <name evidence="1" type="ORF">DSM112329_03560</name>
</gene>
<protein>
    <submittedName>
        <fullName evidence="1">Uncharacterized protein</fullName>
    </submittedName>
</protein>
<proteinExistence type="predicted"/>
<accession>A0AAU7AYE5</accession>